<dbReference type="AlphaFoldDB" id="A0A6P8IJ57"/>
<organism evidence="3 4">
    <name type="scientific">Actinia tenebrosa</name>
    <name type="common">Australian red waratah sea anemone</name>
    <dbReference type="NCBI Taxonomy" id="6105"/>
    <lineage>
        <taxon>Eukaryota</taxon>
        <taxon>Metazoa</taxon>
        <taxon>Cnidaria</taxon>
        <taxon>Anthozoa</taxon>
        <taxon>Hexacorallia</taxon>
        <taxon>Actiniaria</taxon>
        <taxon>Actiniidae</taxon>
        <taxon>Actinia</taxon>
    </lineage>
</organism>
<dbReference type="Proteomes" id="UP000515163">
    <property type="component" value="Unplaced"/>
</dbReference>
<sequence length="279" mass="31558">MDRLILVLLMVYAMISPVVMQVVADTEKQIGEANDIQMAGCIKINGQGGEGKSEKSQEKPEQNSKIPTPRSCLDHLKNGETRAKVYTIMTPKGPQEVFCDLRSEPGSAWTLVLSHRMEYRNKDTIAPFKKPLTMNIPVNEKSPNYNMYRMTRDQMTNIKSQSTHWRVTCNGASVDYRDYLRVRFADLDPLTFNGAGVCKKVEYINVRGHVGIEVTVPFWQMANRHILHHDSSARKCSFGASAGYVSSEDNFGFYGKINRKFRCSSSDYTTSNMWFGASL</sequence>
<feature type="chain" id="PRO_5027813688" evidence="2">
    <location>
        <begin position="21"/>
        <end position="279"/>
    </location>
</feature>
<dbReference type="Gene3D" id="3.90.215.10">
    <property type="entry name" value="Gamma Fibrinogen, chain A, domain 1"/>
    <property type="match status" value="1"/>
</dbReference>
<evidence type="ECO:0000313" key="3">
    <source>
        <dbReference type="Proteomes" id="UP000515163"/>
    </source>
</evidence>
<evidence type="ECO:0000256" key="2">
    <source>
        <dbReference type="SAM" id="SignalP"/>
    </source>
</evidence>
<accession>A0A6P8IJ57</accession>
<feature type="region of interest" description="Disordered" evidence="1">
    <location>
        <begin position="44"/>
        <end position="69"/>
    </location>
</feature>
<evidence type="ECO:0000313" key="4">
    <source>
        <dbReference type="RefSeq" id="XP_031566896.1"/>
    </source>
</evidence>
<keyword evidence="2" id="KW-0732">Signal</keyword>
<proteinExistence type="predicted"/>
<dbReference type="InParanoid" id="A0A6P8IJ57"/>
<dbReference type="InterPro" id="IPR014716">
    <property type="entry name" value="Fibrinogen_a/b/g_C_1"/>
</dbReference>
<name>A0A6P8IJ57_ACTTE</name>
<gene>
    <name evidence="4" type="primary">LOC116301872</name>
</gene>
<dbReference type="SUPFAM" id="SSF56496">
    <property type="entry name" value="Fibrinogen C-terminal domain-like"/>
    <property type="match status" value="1"/>
</dbReference>
<dbReference type="InterPro" id="IPR036056">
    <property type="entry name" value="Fibrinogen-like_C"/>
</dbReference>
<dbReference type="OrthoDB" id="5961510at2759"/>
<protein>
    <submittedName>
        <fullName evidence="4">Uncharacterized protein LOC116301872 isoform X1</fullName>
    </submittedName>
</protein>
<evidence type="ECO:0000256" key="1">
    <source>
        <dbReference type="SAM" id="MobiDB-lite"/>
    </source>
</evidence>
<reference evidence="4" key="1">
    <citation type="submission" date="2025-08" db="UniProtKB">
        <authorList>
            <consortium name="RefSeq"/>
        </authorList>
    </citation>
    <scope>IDENTIFICATION</scope>
    <source>
        <tissue evidence="4">Tentacle</tissue>
    </source>
</reference>
<dbReference type="GeneID" id="116301872"/>
<keyword evidence="3" id="KW-1185">Reference proteome</keyword>
<dbReference type="RefSeq" id="XP_031566896.1">
    <property type="nucleotide sequence ID" value="XM_031711036.1"/>
</dbReference>
<feature type="signal peptide" evidence="2">
    <location>
        <begin position="1"/>
        <end position="20"/>
    </location>
</feature>
<feature type="compositionally biased region" description="Basic and acidic residues" evidence="1">
    <location>
        <begin position="51"/>
        <end position="62"/>
    </location>
</feature>
<dbReference type="KEGG" id="aten:116301872"/>